<evidence type="ECO:0000313" key="6">
    <source>
        <dbReference type="Proteomes" id="UP000526625"/>
    </source>
</evidence>
<evidence type="ECO:0000256" key="2">
    <source>
        <dbReference type="SAM" id="Phobius"/>
    </source>
</evidence>
<dbReference type="RefSeq" id="WP_041677398.1">
    <property type="nucleotide sequence ID" value="NZ_JAADZA010000025.1"/>
</dbReference>
<evidence type="ECO:0000313" key="5">
    <source>
        <dbReference type="Proteomes" id="UP000471190"/>
    </source>
</evidence>
<organism evidence="4 5">
    <name type="scientific">Rhizobium tropici</name>
    <dbReference type="NCBI Taxonomy" id="398"/>
    <lineage>
        <taxon>Bacteria</taxon>
        <taxon>Pseudomonadati</taxon>
        <taxon>Pseudomonadota</taxon>
        <taxon>Alphaproteobacteria</taxon>
        <taxon>Hyphomicrobiales</taxon>
        <taxon>Rhizobiaceae</taxon>
        <taxon>Rhizobium/Agrobacterium group</taxon>
        <taxon>Rhizobium</taxon>
    </lineage>
</organism>
<comment type="caution">
    <text evidence="4">The sequence shown here is derived from an EMBL/GenBank/DDBJ whole genome shotgun (WGS) entry which is preliminary data.</text>
</comment>
<feature type="region of interest" description="Disordered" evidence="1">
    <location>
        <begin position="96"/>
        <end position="123"/>
    </location>
</feature>
<dbReference type="Proteomes" id="UP000526625">
    <property type="component" value="Unassembled WGS sequence"/>
</dbReference>
<keyword evidence="2" id="KW-1133">Transmembrane helix</keyword>
<feature type="compositionally biased region" description="Basic and acidic residues" evidence="1">
    <location>
        <begin position="96"/>
        <end position="106"/>
    </location>
</feature>
<evidence type="ECO:0000313" key="4">
    <source>
        <dbReference type="EMBL" id="NEV13342.1"/>
    </source>
</evidence>
<evidence type="ECO:0000313" key="3">
    <source>
        <dbReference type="EMBL" id="MBB6492871.1"/>
    </source>
</evidence>
<dbReference type="AlphaFoldDB" id="A0A6P1CAZ1"/>
<reference evidence="3 6" key="2">
    <citation type="submission" date="2020-08" db="EMBL/GenBank/DDBJ databases">
        <title>Genomic Encyclopedia of Type Strains, Phase IV (KMG-V): Genome sequencing to study the core and pangenomes of soil and plant-associated prokaryotes.</title>
        <authorList>
            <person name="Whitman W."/>
        </authorList>
    </citation>
    <scope>NUCLEOTIDE SEQUENCE [LARGE SCALE GENOMIC DNA]</scope>
    <source>
        <strain evidence="3 6">SEMIA 4059</strain>
    </source>
</reference>
<dbReference type="EMBL" id="JACHBF010000008">
    <property type="protein sequence ID" value="MBB6492871.1"/>
    <property type="molecule type" value="Genomic_DNA"/>
</dbReference>
<gene>
    <name evidence="3" type="ORF">GGD45_003279</name>
    <name evidence="4" type="ORF">GXW80_20325</name>
</gene>
<dbReference type="Proteomes" id="UP000471190">
    <property type="component" value="Unassembled WGS sequence"/>
</dbReference>
<protein>
    <submittedName>
        <fullName evidence="3">Membrane protein</fullName>
    </submittedName>
</protein>
<reference evidence="4 5" key="1">
    <citation type="submission" date="2020-02" db="EMBL/GenBank/DDBJ databases">
        <title>Draft genome sequence of Rhizobium tropici.</title>
        <authorList>
            <person name="Khayi S."/>
            <person name="Jemo M."/>
        </authorList>
    </citation>
    <scope>NUCLEOTIDE SEQUENCE [LARGE SCALE GENOMIC DNA]</scope>
    <source>
        <strain evidence="4 5">A12</strain>
    </source>
</reference>
<keyword evidence="6" id="KW-1185">Reference proteome</keyword>
<proteinExistence type="predicted"/>
<dbReference type="EMBL" id="JAADZA010000025">
    <property type="protein sequence ID" value="NEV13342.1"/>
    <property type="molecule type" value="Genomic_DNA"/>
</dbReference>
<accession>A0A6P1CAZ1</accession>
<sequence length="123" mass="13277">MIAFLSTSLGRWIAGALVAVLALASVYFVADHRGYARAETAYTAKIEQMKAAAATARAAEIERQDAANNAAKQAEAKRIVQMQADTEALQIQIEELQREAHQDPDAGKPALGASSVRRINKVR</sequence>
<evidence type="ECO:0000256" key="1">
    <source>
        <dbReference type="SAM" id="MobiDB-lite"/>
    </source>
</evidence>
<keyword evidence="2" id="KW-0812">Transmembrane</keyword>
<feature type="transmembrane region" description="Helical" evidence="2">
    <location>
        <begin position="12"/>
        <end position="30"/>
    </location>
</feature>
<keyword evidence="2" id="KW-0472">Membrane</keyword>
<name>A0A6P1CAZ1_RHITR</name>